<dbReference type="AlphaFoldDB" id="A0A151IB24"/>
<evidence type="ECO:0000259" key="1">
    <source>
        <dbReference type="Pfam" id="PF05699"/>
    </source>
</evidence>
<evidence type="ECO:0000313" key="3">
    <source>
        <dbReference type="Proteomes" id="UP000078542"/>
    </source>
</evidence>
<dbReference type="PANTHER" id="PTHR37162">
    <property type="entry name" value="HAT FAMILY DIMERISATION DOMAINCONTAINING PROTEIN-RELATED"/>
    <property type="match status" value="1"/>
</dbReference>
<protein>
    <recommendedName>
        <fullName evidence="1">HAT C-terminal dimerisation domain-containing protein</fullName>
    </recommendedName>
</protein>
<name>A0A151IB24_9HYME</name>
<organism evidence="2 3">
    <name type="scientific">Cyphomyrmex costatus</name>
    <dbReference type="NCBI Taxonomy" id="456900"/>
    <lineage>
        <taxon>Eukaryota</taxon>
        <taxon>Metazoa</taxon>
        <taxon>Ecdysozoa</taxon>
        <taxon>Arthropoda</taxon>
        <taxon>Hexapoda</taxon>
        <taxon>Insecta</taxon>
        <taxon>Pterygota</taxon>
        <taxon>Neoptera</taxon>
        <taxon>Endopterygota</taxon>
        <taxon>Hymenoptera</taxon>
        <taxon>Apocrita</taxon>
        <taxon>Aculeata</taxon>
        <taxon>Formicoidea</taxon>
        <taxon>Formicidae</taxon>
        <taxon>Myrmicinae</taxon>
        <taxon>Cyphomyrmex</taxon>
    </lineage>
</organism>
<dbReference type="GO" id="GO:0046983">
    <property type="term" value="F:protein dimerization activity"/>
    <property type="evidence" value="ECO:0007669"/>
    <property type="project" value="InterPro"/>
</dbReference>
<dbReference type="EMBL" id="KQ978144">
    <property type="protein sequence ID" value="KYM96707.1"/>
    <property type="molecule type" value="Genomic_DNA"/>
</dbReference>
<feature type="domain" description="HAT C-terminal dimerisation" evidence="1">
    <location>
        <begin position="549"/>
        <end position="614"/>
    </location>
</feature>
<reference evidence="2 3" key="1">
    <citation type="submission" date="2016-03" db="EMBL/GenBank/DDBJ databases">
        <title>Cyphomyrmex costatus WGS genome.</title>
        <authorList>
            <person name="Nygaard S."/>
            <person name="Hu H."/>
            <person name="Boomsma J."/>
            <person name="Zhang G."/>
        </authorList>
    </citation>
    <scope>NUCLEOTIDE SEQUENCE [LARGE SCALE GENOMIC DNA]</scope>
    <source>
        <strain evidence="2">MS0001</strain>
        <tissue evidence="2">Whole body</tissue>
    </source>
</reference>
<gene>
    <name evidence="2" type="ORF">ALC62_12624</name>
</gene>
<dbReference type="SUPFAM" id="SSF53098">
    <property type="entry name" value="Ribonuclease H-like"/>
    <property type="match status" value="1"/>
</dbReference>
<proteinExistence type="predicted"/>
<accession>A0A151IB24</accession>
<dbReference type="Proteomes" id="UP000078542">
    <property type="component" value="Unassembled WGS sequence"/>
</dbReference>
<feature type="non-terminal residue" evidence="2">
    <location>
        <position position="1"/>
    </location>
</feature>
<sequence length="675" mass="78650">KTKHRKQKFTNKWLSQPEFSAWLKRDQSNEYRAKCMYCHCSLNSDIIVLKRHGKSVRHKEKMQAATVKQQSISCFTRKIQSASKAIMSTEIKLVGFLMEHNLPFRLADHLTDLLKDICHDHPVIGNINMKRTKATSIAVNVIGASHKEKLAQILRNNKFSLLTDESTDISCIKTACVVVRFNNTNSKKIVSEFWELYKIFDSTNANEGATAENLFKGIIQSLDNYSIPFSNMIGFAADGCSTMMGQYNSVASRLREKCPNIFILKCVCHSAHLCASEACKSLPRSLEDLARNIYNFFKLSAKRQCQFRQFQEFVNVAPHKMLHPSQTRWLSLIMVVERIIEQWEALRLFFTDRWLSERLQAAEQIFKELNNPLTKLYFFFLEWILPKFTDFNRFFQTDAVVITELHDKIINLYQEILLCYMKRDYVMKTPLSDINPYKEDECIPNSQIYVGIKVFQVMNDENEIINKKEKEEFLWRCKEFLKVLFIIMALKPKNALSLSYRDTTPSLFNLMNTIPRIVNYNSCTMQKIDDQWRRLPLFAATFSKDIQEVDVDIFWNEVSNKKGAAEKSEFDELARFALDALCLPHSNADCERIFSRVNLIKTKYRNKLKIETVNGSILATECVKRQCAEEEKSNCVTFKPTEKMFERMTANVLYPKQKKRNEIEEDSSSDTEIIL</sequence>
<dbReference type="PANTHER" id="PTHR37162:SF1">
    <property type="entry name" value="BED-TYPE DOMAIN-CONTAINING PROTEIN"/>
    <property type="match status" value="1"/>
</dbReference>
<dbReference type="STRING" id="456900.A0A151IB24"/>
<keyword evidence="3" id="KW-1185">Reference proteome</keyword>
<dbReference type="InterPro" id="IPR008906">
    <property type="entry name" value="HATC_C_dom"/>
</dbReference>
<dbReference type="Pfam" id="PF05699">
    <property type="entry name" value="Dimer_Tnp_hAT"/>
    <property type="match status" value="1"/>
</dbReference>
<evidence type="ECO:0000313" key="2">
    <source>
        <dbReference type="EMBL" id="KYM96707.1"/>
    </source>
</evidence>
<dbReference type="InterPro" id="IPR012337">
    <property type="entry name" value="RNaseH-like_sf"/>
</dbReference>